<dbReference type="RefSeq" id="WP_078766841.1">
    <property type="nucleotide sequence ID" value="NZ_FUXZ01000013.1"/>
</dbReference>
<keyword evidence="1" id="KW-1133">Transmembrane helix</keyword>
<proteinExistence type="predicted"/>
<accession>A0A1T4VZR0</accession>
<evidence type="ECO:0008006" key="4">
    <source>
        <dbReference type="Google" id="ProtNLM"/>
    </source>
</evidence>
<keyword evidence="3" id="KW-1185">Reference proteome</keyword>
<organism evidence="2 3">
    <name type="scientific">Eubacterium uniforme</name>
    <dbReference type="NCBI Taxonomy" id="39495"/>
    <lineage>
        <taxon>Bacteria</taxon>
        <taxon>Bacillati</taxon>
        <taxon>Bacillota</taxon>
        <taxon>Clostridia</taxon>
        <taxon>Eubacteriales</taxon>
        <taxon>Eubacteriaceae</taxon>
        <taxon>Eubacterium</taxon>
    </lineage>
</organism>
<evidence type="ECO:0000256" key="1">
    <source>
        <dbReference type="SAM" id="Phobius"/>
    </source>
</evidence>
<feature type="transmembrane region" description="Helical" evidence="1">
    <location>
        <begin position="43"/>
        <end position="62"/>
    </location>
</feature>
<gene>
    <name evidence="2" type="ORF">SAMN02745111_02003</name>
</gene>
<protein>
    <recommendedName>
        <fullName evidence="4">SMODS and SLOG-associating 2TM effector domain-containing protein</fullName>
    </recommendedName>
</protein>
<evidence type="ECO:0000313" key="3">
    <source>
        <dbReference type="Proteomes" id="UP000190814"/>
    </source>
</evidence>
<keyword evidence="1" id="KW-0812">Transmembrane</keyword>
<name>A0A1T4VZR0_9FIRM</name>
<sequence>MILIFRMRGFDLEEKYWTMMTQKKFDLIYLGHHLHRNILIERYINVFLAITSVGALSGLVILNDYKKIISIILALSQIITAAKPYLPYSNRVKDLDKSIIGLTTVYNEIEDYWDRIVIEKICESDINKMYRKLQNKWNDIDNKFLNGDSLPRIQKYIELSEKERNIYFKNYYGEK</sequence>
<dbReference type="STRING" id="39495.SAMN02745111_02003"/>
<dbReference type="AlphaFoldDB" id="A0A1T4VZR0"/>
<reference evidence="2 3" key="1">
    <citation type="submission" date="2017-02" db="EMBL/GenBank/DDBJ databases">
        <authorList>
            <person name="Peterson S.W."/>
        </authorList>
    </citation>
    <scope>NUCLEOTIDE SEQUENCE [LARGE SCALE GENOMIC DNA]</scope>
    <source>
        <strain evidence="2 3">ATCC 35992</strain>
    </source>
</reference>
<keyword evidence="1" id="KW-0472">Membrane</keyword>
<dbReference type="Proteomes" id="UP000190814">
    <property type="component" value="Unassembled WGS sequence"/>
</dbReference>
<dbReference type="EMBL" id="FUXZ01000013">
    <property type="protein sequence ID" value="SKA70315.1"/>
    <property type="molecule type" value="Genomic_DNA"/>
</dbReference>
<evidence type="ECO:0000313" key="2">
    <source>
        <dbReference type="EMBL" id="SKA70315.1"/>
    </source>
</evidence>